<organism evidence="2 3">
    <name type="scientific">[Mycobacterium] vasticus</name>
    <dbReference type="NCBI Taxonomy" id="2875777"/>
    <lineage>
        <taxon>Bacteria</taxon>
        <taxon>Bacillati</taxon>
        <taxon>Actinomycetota</taxon>
        <taxon>Actinomycetes</taxon>
        <taxon>Mycobacteriales</taxon>
        <taxon>Mycobacteriaceae</taxon>
        <taxon>Mycolicibacter</taxon>
    </lineage>
</organism>
<dbReference type="Pfam" id="PF13635">
    <property type="entry name" value="DUF4143"/>
    <property type="match status" value="1"/>
</dbReference>
<name>A0ABU5Z3C9_9MYCO</name>
<keyword evidence="3" id="KW-1185">Reference proteome</keyword>
<gene>
    <name evidence="2" type="ORF">K5L39_20935</name>
</gene>
<comment type="caution">
    <text evidence="2">The sequence shown here is derived from an EMBL/GenBank/DDBJ whole genome shotgun (WGS) entry which is preliminary data.</text>
</comment>
<dbReference type="Proteomes" id="UP001299283">
    <property type="component" value="Unassembled WGS sequence"/>
</dbReference>
<feature type="domain" description="DUF4143" evidence="1">
    <location>
        <begin position="1"/>
        <end position="50"/>
    </location>
</feature>
<evidence type="ECO:0000313" key="3">
    <source>
        <dbReference type="Proteomes" id="UP001299283"/>
    </source>
</evidence>
<protein>
    <submittedName>
        <fullName evidence="2">DUF4143 domain-containing protein</fullName>
    </submittedName>
</protein>
<accession>A0ABU5Z3C9</accession>
<proteinExistence type="predicted"/>
<evidence type="ECO:0000259" key="1">
    <source>
        <dbReference type="Pfam" id="PF13635"/>
    </source>
</evidence>
<sequence length="57" mass="6708">MENFVTMELARRLTWAEQRARLFHYRTKDKVGVDVVLETPDGRVIGIEVKGRRHRAV</sequence>
<dbReference type="EMBL" id="JAYJJQ010000031">
    <property type="protein sequence ID" value="MEB3071645.1"/>
    <property type="molecule type" value="Genomic_DNA"/>
</dbReference>
<evidence type="ECO:0000313" key="2">
    <source>
        <dbReference type="EMBL" id="MEB3071645.1"/>
    </source>
</evidence>
<dbReference type="PANTHER" id="PTHR43566:SF2">
    <property type="entry name" value="DUF4143 DOMAIN-CONTAINING PROTEIN"/>
    <property type="match status" value="1"/>
</dbReference>
<dbReference type="RefSeq" id="WP_225397725.1">
    <property type="nucleotide sequence ID" value="NZ_JAYJJQ010000031.1"/>
</dbReference>
<dbReference type="InterPro" id="IPR025420">
    <property type="entry name" value="DUF4143"/>
</dbReference>
<reference evidence="2 3" key="1">
    <citation type="submission" date="2023-12" db="EMBL/GenBank/DDBJ databases">
        <title>Description of new species of Mycobacterium terrae complex isolated from sewage at the Sao Paulo Zoological Park Foundation in Brazil.</title>
        <authorList>
            <person name="Romagnoli C.L."/>
            <person name="Conceicao E.C."/>
            <person name="Machado E."/>
            <person name="Barreto L.B.P.F."/>
            <person name="Sharma A."/>
            <person name="Silva N.M."/>
            <person name="Marques L.E."/>
            <person name="Juliana M.A."/>
            <person name="Lourenco M.C.S."/>
            <person name="Digiampietri L.A."/>
            <person name="Suffys P.N."/>
            <person name="Viana-Niero C."/>
        </authorList>
    </citation>
    <scope>NUCLEOTIDE SEQUENCE [LARGE SCALE GENOMIC DNA]</scope>
    <source>
        <strain evidence="2 3">MYC017</strain>
    </source>
</reference>
<dbReference type="PANTHER" id="PTHR43566">
    <property type="entry name" value="CONSERVED PROTEIN"/>
    <property type="match status" value="1"/>
</dbReference>